<name>A0ABM8AF75_9DEIO</name>
<accession>A0ABM8AF75</accession>
<organism evidence="2 3">
    <name type="scientific">Deinococcus aetherius</name>
    <dbReference type="NCBI Taxonomy" id="200252"/>
    <lineage>
        <taxon>Bacteria</taxon>
        <taxon>Thermotogati</taxon>
        <taxon>Deinococcota</taxon>
        <taxon>Deinococci</taxon>
        <taxon>Deinococcales</taxon>
        <taxon>Deinococcaceae</taxon>
        <taxon>Deinococcus</taxon>
    </lineage>
</organism>
<reference evidence="2" key="1">
    <citation type="submission" date="2022-07" db="EMBL/GenBank/DDBJ databases">
        <title>Complete Genome Sequence of the Radioresistant Bacterium Deinococcus aetherius ST0316, Isolated from the Air Dust collected in Lower Stratosphere above Japan.</title>
        <authorList>
            <person name="Satoh K."/>
            <person name="Hagiwara K."/>
            <person name="Katsumata K."/>
            <person name="Kubo A."/>
            <person name="Yokobori S."/>
            <person name="Yamagishi A."/>
            <person name="Oono Y."/>
            <person name="Narumi I."/>
        </authorList>
    </citation>
    <scope>NUCLEOTIDE SEQUENCE</scope>
    <source>
        <strain evidence="2">ST0316</strain>
    </source>
</reference>
<proteinExistence type="predicted"/>
<keyword evidence="1" id="KW-0732">Signal</keyword>
<keyword evidence="3" id="KW-1185">Reference proteome</keyword>
<feature type="chain" id="PRO_5046966911" evidence="1">
    <location>
        <begin position="25"/>
        <end position="241"/>
    </location>
</feature>
<evidence type="ECO:0000313" key="2">
    <source>
        <dbReference type="EMBL" id="BDP42458.1"/>
    </source>
</evidence>
<feature type="signal peptide" evidence="1">
    <location>
        <begin position="1"/>
        <end position="24"/>
    </location>
</feature>
<gene>
    <name evidence="2" type="ORF">DAETH_24270</name>
</gene>
<evidence type="ECO:0000313" key="3">
    <source>
        <dbReference type="Proteomes" id="UP001064971"/>
    </source>
</evidence>
<dbReference type="Proteomes" id="UP001064971">
    <property type="component" value="Chromosome"/>
</dbReference>
<sequence length="241" mass="26416">MNRSTLLASLVLALLPTPGEVASAASIVRSYPAPTSPDELERWKPFGPGTASWLTQVPGDPCSPRVRLISSEEVSARAAVLDLARTKRVTFAGTPQITLEPLEAWRGFDGQDRRVGLIATRLCGQPGVLFVQTQRQKDGTHYVVGREMTRATYEAWGGVARMMVLDESVPSVNVFPAQRRQQIVTAPLPRQVALYEAALDKLYSNIAGAMTMMAQAEVTRMMTQLNYNLLFGNDITNTLPK</sequence>
<dbReference type="EMBL" id="AP026560">
    <property type="protein sequence ID" value="BDP42458.1"/>
    <property type="molecule type" value="Genomic_DNA"/>
</dbReference>
<dbReference type="RefSeq" id="WP_264775153.1">
    <property type="nucleotide sequence ID" value="NZ_AP026560.1"/>
</dbReference>
<evidence type="ECO:0000256" key="1">
    <source>
        <dbReference type="SAM" id="SignalP"/>
    </source>
</evidence>
<protein>
    <submittedName>
        <fullName evidence="2">Uncharacterized protein</fullName>
    </submittedName>
</protein>